<organism evidence="1 2">
    <name type="scientific">Pseudonocardia kongjuensis</name>
    <dbReference type="NCBI Taxonomy" id="102227"/>
    <lineage>
        <taxon>Bacteria</taxon>
        <taxon>Bacillati</taxon>
        <taxon>Actinomycetota</taxon>
        <taxon>Actinomycetes</taxon>
        <taxon>Pseudonocardiales</taxon>
        <taxon>Pseudonocardiaceae</taxon>
        <taxon>Pseudonocardia</taxon>
    </lineage>
</organism>
<dbReference type="Gene3D" id="1.20.120.450">
    <property type="entry name" value="dinb family like domain"/>
    <property type="match status" value="1"/>
</dbReference>
<accession>A0ABP4IKE5</accession>
<comment type="caution">
    <text evidence="1">The sequence shown here is derived from an EMBL/GenBank/DDBJ whole genome shotgun (WGS) entry which is preliminary data.</text>
</comment>
<sequence length="176" mass="18601">MPGATIGGMTTDGRAVPPMQAGEQATLDGWLDFYRATLVGKCTGPGDDLVRAAPLPPSSLTLLGLVRHLAAVERNWFRIVLAGEEVPPLFHPDPETGHDGGFELDGAGLAEALALWEDEVRRARAARAAAGPDGVGSLAGRPVSVRWIVVHMIGEYARHCGHADLIREQLDGRAGV</sequence>
<protein>
    <submittedName>
        <fullName evidence="1">DinB family protein</fullName>
    </submittedName>
</protein>
<name>A0ABP4IKE5_9PSEU</name>
<dbReference type="EMBL" id="BAAAJK010000018">
    <property type="protein sequence ID" value="GAA1392725.1"/>
    <property type="molecule type" value="Genomic_DNA"/>
</dbReference>
<gene>
    <name evidence="1" type="ORF">GCM10009613_38240</name>
</gene>
<keyword evidence="2" id="KW-1185">Reference proteome</keyword>
<dbReference type="InterPro" id="IPR034660">
    <property type="entry name" value="DinB/YfiT-like"/>
</dbReference>
<reference evidence="2" key="1">
    <citation type="journal article" date="2019" name="Int. J. Syst. Evol. Microbiol.">
        <title>The Global Catalogue of Microorganisms (GCM) 10K type strain sequencing project: providing services to taxonomists for standard genome sequencing and annotation.</title>
        <authorList>
            <consortium name="The Broad Institute Genomics Platform"/>
            <consortium name="The Broad Institute Genome Sequencing Center for Infectious Disease"/>
            <person name="Wu L."/>
            <person name="Ma J."/>
        </authorList>
    </citation>
    <scope>NUCLEOTIDE SEQUENCE [LARGE SCALE GENOMIC DNA]</scope>
    <source>
        <strain evidence="2">JCM 11896</strain>
    </source>
</reference>
<dbReference type="Proteomes" id="UP001501414">
    <property type="component" value="Unassembled WGS sequence"/>
</dbReference>
<proteinExistence type="predicted"/>
<dbReference type="Pfam" id="PF04978">
    <property type="entry name" value="MST"/>
    <property type="match status" value="1"/>
</dbReference>
<dbReference type="SUPFAM" id="SSF109854">
    <property type="entry name" value="DinB/YfiT-like putative metalloenzymes"/>
    <property type="match status" value="1"/>
</dbReference>
<evidence type="ECO:0000313" key="1">
    <source>
        <dbReference type="EMBL" id="GAA1392725.1"/>
    </source>
</evidence>
<evidence type="ECO:0000313" key="2">
    <source>
        <dbReference type="Proteomes" id="UP001501414"/>
    </source>
</evidence>
<dbReference type="InterPro" id="IPR007061">
    <property type="entry name" value="MST-like"/>
</dbReference>